<reference evidence="1" key="1">
    <citation type="submission" date="2021-06" db="EMBL/GenBank/DDBJ databases">
        <authorList>
            <person name="Hodson N. C."/>
            <person name="Mongue J. A."/>
            <person name="Jaron S. K."/>
        </authorList>
    </citation>
    <scope>NUCLEOTIDE SEQUENCE</scope>
</reference>
<sequence length="68" mass="7658">NKRLSNSSKHSCYWCTNGAQPWYMCPRSPMNIRTEPIEVSNVVDVSNATIGLQQTYMGVFNPSPSPHE</sequence>
<gene>
    <name evidence="1" type="ORF">AFUS01_LOCUS18351</name>
</gene>
<feature type="non-terminal residue" evidence="1">
    <location>
        <position position="1"/>
    </location>
</feature>
<organism evidence="1 2">
    <name type="scientific">Allacma fusca</name>
    <dbReference type="NCBI Taxonomy" id="39272"/>
    <lineage>
        <taxon>Eukaryota</taxon>
        <taxon>Metazoa</taxon>
        <taxon>Ecdysozoa</taxon>
        <taxon>Arthropoda</taxon>
        <taxon>Hexapoda</taxon>
        <taxon>Collembola</taxon>
        <taxon>Symphypleona</taxon>
        <taxon>Sminthuridae</taxon>
        <taxon>Allacma</taxon>
    </lineage>
</organism>
<accession>A0A8J2JY81</accession>
<protein>
    <submittedName>
        <fullName evidence="1">Uncharacterized protein</fullName>
    </submittedName>
</protein>
<evidence type="ECO:0000313" key="2">
    <source>
        <dbReference type="Proteomes" id="UP000708208"/>
    </source>
</evidence>
<name>A0A8J2JY81_9HEXA</name>
<keyword evidence="2" id="KW-1185">Reference proteome</keyword>
<dbReference type="AlphaFoldDB" id="A0A8J2JY81"/>
<dbReference type="Proteomes" id="UP000708208">
    <property type="component" value="Unassembled WGS sequence"/>
</dbReference>
<comment type="caution">
    <text evidence="1">The sequence shown here is derived from an EMBL/GenBank/DDBJ whole genome shotgun (WGS) entry which is preliminary data.</text>
</comment>
<feature type="non-terminal residue" evidence="1">
    <location>
        <position position="68"/>
    </location>
</feature>
<proteinExistence type="predicted"/>
<dbReference type="EMBL" id="CAJVCH010182159">
    <property type="protein sequence ID" value="CAG7729653.1"/>
    <property type="molecule type" value="Genomic_DNA"/>
</dbReference>
<evidence type="ECO:0000313" key="1">
    <source>
        <dbReference type="EMBL" id="CAG7729653.1"/>
    </source>
</evidence>